<dbReference type="EMBL" id="JANPWB010000011">
    <property type="protein sequence ID" value="KAJ1123829.1"/>
    <property type="molecule type" value="Genomic_DNA"/>
</dbReference>
<dbReference type="Proteomes" id="UP001066276">
    <property type="component" value="Chromosome 7"/>
</dbReference>
<sequence>MDSPVTDPLSGQSGKDGTLPELDVRSMFLDMIGARQLELWYLAQASAAMLADIRGQLEEYKEGQEREAHSLSKEALAQGNGEGDRAGKTLAHMLRKPWSSDYIVETPVEHSHELIGSEVVGGDD</sequence>
<comment type="caution">
    <text evidence="2">The sequence shown here is derived from an EMBL/GenBank/DDBJ whole genome shotgun (WGS) entry which is preliminary data.</text>
</comment>
<feature type="region of interest" description="Disordered" evidence="1">
    <location>
        <begin position="64"/>
        <end position="85"/>
    </location>
</feature>
<dbReference type="AlphaFoldDB" id="A0AAV7PAF1"/>
<evidence type="ECO:0000313" key="2">
    <source>
        <dbReference type="EMBL" id="KAJ1123829.1"/>
    </source>
</evidence>
<proteinExistence type="predicted"/>
<reference evidence="2" key="1">
    <citation type="journal article" date="2022" name="bioRxiv">
        <title>Sequencing and chromosome-scale assembly of the giantPleurodeles waltlgenome.</title>
        <authorList>
            <person name="Brown T."/>
            <person name="Elewa A."/>
            <person name="Iarovenko S."/>
            <person name="Subramanian E."/>
            <person name="Araus A.J."/>
            <person name="Petzold A."/>
            <person name="Susuki M."/>
            <person name="Suzuki K.-i.T."/>
            <person name="Hayashi T."/>
            <person name="Toyoda A."/>
            <person name="Oliveira C."/>
            <person name="Osipova E."/>
            <person name="Leigh N.D."/>
            <person name="Simon A."/>
            <person name="Yun M.H."/>
        </authorList>
    </citation>
    <scope>NUCLEOTIDE SEQUENCE</scope>
    <source>
        <strain evidence="2">20211129_DDA</strain>
        <tissue evidence="2">Liver</tissue>
    </source>
</reference>
<accession>A0AAV7PAF1</accession>
<keyword evidence="3" id="KW-1185">Reference proteome</keyword>
<gene>
    <name evidence="2" type="ORF">NDU88_002296</name>
</gene>
<evidence type="ECO:0000313" key="3">
    <source>
        <dbReference type="Proteomes" id="UP001066276"/>
    </source>
</evidence>
<organism evidence="2 3">
    <name type="scientific">Pleurodeles waltl</name>
    <name type="common">Iberian ribbed newt</name>
    <dbReference type="NCBI Taxonomy" id="8319"/>
    <lineage>
        <taxon>Eukaryota</taxon>
        <taxon>Metazoa</taxon>
        <taxon>Chordata</taxon>
        <taxon>Craniata</taxon>
        <taxon>Vertebrata</taxon>
        <taxon>Euteleostomi</taxon>
        <taxon>Amphibia</taxon>
        <taxon>Batrachia</taxon>
        <taxon>Caudata</taxon>
        <taxon>Salamandroidea</taxon>
        <taxon>Salamandridae</taxon>
        <taxon>Pleurodelinae</taxon>
        <taxon>Pleurodeles</taxon>
    </lineage>
</organism>
<evidence type="ECO:0000256" key="1">
    <source>
        <dbReference type="SAM" id="MobiDB-lite"/>
    </source>
</evidence>
<protein>
    <submittedName>
        <fullName evidence="2">Uncharacterized protein</fullName>
    </submittedName>
</protein>
<name>A0AAV7PAF1_PLEWA</name>
<feature type="region of interest" description="Disordered" evidence="1">
    <location>
        <begin position="1"/>
        <end position="20"/>
    </location>
</feature>